<name>A0A813GKF7_POLGL</name>
<proteinExistence type="predicted"/>
<sequence>VRRISRQTLSHTMRPSLPVQKASSGGLQCAFLKRCVRRGSSQMSSRIVSQSAPAIRASIGGGLWICLQRCGGKAFSQTSSPMARSFAFVRGLISGKLH</sequence>
<dbReference type="EMBL" id="CAJNNW010000454">
    <property type="protein sequence ID" value="CAE8627546.1"/>
    <property type="molecule type" value="Genomic_DNA"/>
</dbReference>
<feature type="region of interest" description="Disordered" evidence="1">
    <location>
        <begin position="1"/>
        <end position="20"/>
    </location>
</feature>
<evidence type="ECO:0000256" key="1">
    <source>
        <dbReference type="SAM" id="MobiDB-lite"/>
    </source>
</evidence>
<dbReference type="Proteomes" id="UP000626109">
    <property type="component" value="Unassembled WGS sequence"/>
</dbReference>
<dbReference type="AlphaFoldDB" id="A0A813GKF7"/>
<evidence type="ECO:0000313" key="3">
    <source>
        <dbReference type="Proteomes" id="UP000626109"/>
    </source>
</evidence>
<gene>
    <name evidence="2" type="ORF">PGLA2088_LOCUS652</name>
</gene>
<reference evidence="2" key="1">
    <citation type="submission" date="2021-02" db="EMBL/GenBank/DDBJ databases">
        <authorList>
            <person name="Dougan E. K."/>
            <person name="Rhodes N."/>
            <person name="Thang M."/>
            <person name="Chan C."/>
        </authorList>
    </citation>
    <scope>NUCLEOTIDE SEQUENCE</scope>
</reference>
<feature type="non-terminal residue" evidence="2">
    <location>
        <position position="1"/>
    </location>
</feature>
<feature type="compositionally biased region" description="Polar residues" evidence="1">
    <location>
        <begin position="1"/>
        <end position="13"/>
    </location>
</feature>
<comment type="caution">
    <text evidence="2">The sequence shown here is derived from an EMBL/GenBank/DDBJ whole genome shotgun (WGS) entry which is preliminary data.</text>
</comment>
<organism evidence="2 3">
    <name type="scientific">Polarella glacialis</name>
    <name type="common">Dinoflagellate</name>
    <dbReference type="NCBI Taxonomy" id="89957"/>
    <lineage>
        <taxon>Eukaryota</taxon>
        <taxon>Sar</taxon>
        <taxon>Alveolata</taxon>
        <taxon>Dinophyceae</taxon>
        <taxon>Suessiales</taxon>
        <taxon>Suessiaceae</taxon>
        <taxon>Polarella</taxon>
    </lineage>
</organism>
<accession>A0A813GKF7</accession>
<protein>
    <submittedName>
        <fullName evidence="2">Uncharacterized protein</fullName>
    </submittedName>
</protein>
<evidence type="ECO:0000313" key="2">
    <source>
        <dbReference type="EMBL" id="CAE8627546.1"/>
    </source>
</evidence>